<feature type="region of interest" description="Disordered" evidence="8">
    <location>
        <begin position="306"/>
        <end position="412"/>
    </location>
</feature>
<feature type="transmembrane region" description="Helical" evidence="7">
    <location>
        <begin position="12"/>
        <end position="32"/>
    </location>
</feature>
<keyword evidence="6 7" id="KW-0472">Membrane</keyword>
<dbReference type="GO" id="GO:0016020">
    <property type="term" value="C:membrane"/>
    <property type="evidence" value="ECO:0007669"/>
    <property type="project" value="UniProtKB-SubCell"/>
</dbReference>
<keyword evidence="10" id="KW-1185">Reference proteome</keyword>
<feature type="transmembrane region" description="Helical" evidence="7">
    <location>
        <begin position="44"/>
        <end position="66"/>
    </location>
</feature>
<dbReference type="InterPro" id="IPR038869">
    <property type="entry name" value="DLT1"/>
</dbReference>
<comment type="subcellular location">
    <subcellularLocation>
        <location evidence="7">Membrane</location>
        <topology evidence="7">Multi-pass membrane protein</topology>
    </subcellularLocation>
</comment>
<evidence type="ECO:0000256" key="6">
    <source>
        <dbReference type="ARBA" id="ARBA00023136"/>
    </source>
</evidence>
<reference evidence="9 10" key="1">
    <citation type="submission" date="2017-10" db="EMBL/GenBank/DDBJ databases">
        <title>Comparative genomics in systemic dimorphic fungi from Ajellomycetaceae.</title>
        <authorList>
            <person name="Munoz J.F."/>
            <person name="Mcewen J.G."/>
            <person name="Clay O.K."/>
            <person name="Cuomo C.A."/>
        </authorList>
    </citation>
    <scope>NUCLEOTIDE SEQUENCE [LARGE SCALE GENOMIC DNA]</scope>
    <source>
        <strain evidence="9 10">UAMH7299</strain>
    </source>
</reference>
<evidence type="ECO:0000256" key="5">
    <source>
        <dbReference type="ARBA" id="ARBA00022989"/>
    </source>
</evidence>
<dbReference type="EMBL" id="PDNA01000144">
    <property type="protein sequence ID" value="PGH10603.1"/>
    <property type="molecule type" value="Genomic_DNA"/>
</dbReference>
<sequence>MSSQTRAFRIFYTSLFTIFSIVLLALTLITPGDMIYQSYKDHRLANIFVISGVYIITLLLAVLIYASRIFTNRSVSAGIPKAWVPVEKQDVPKSVRRLVVEGLARSAVIAQQARPRDRTGEDNSHLDPSMTIPATGTPPWGRISHPGWTAPDCPDMPYQEFEPVVAELPHLLEAKAVSIAPVDPRMPVHDDHASSTSTEGYQPIPDARVVEVLQRPRNMCLRDYVNHLLRLNLINPPDLAREFIRLYERSRFSEHALTEEEFRSLTGIFAQILRGMVALDPEILAEIQQADDSAVETETISSIGIGSATSNHHGAGSSLSSRASYVSSSRSSRSRYHPCNTTGGGASGSARGSSFLLNRSSDSGSSRRSRRSRTPSTQSLRPIPSNMSGSSYDGGSVIHHATTTSSMEEGGE</sequence>
<comment type="function">
    <text evidence="1 7">Required for growth under high-pressure and low-temperature conditions.</text>
</comment>
<feature type="compositionally biased region" description="Low complexity" evidence="8">
    <location>
        <begin position="317"/>
        <end position="331"/>
    </location>
</feature>
<feature type="compositionally biased region" description="Polar residues" evidence="8">
    <location>
        <begin position="401"/>
        <end position="412"/>
    </location>
</feature>
<dbReference type="STRING" id="1447883.A0A2B7XP75"/>
<evidence type="ECO:0000256" key="1">
    <source>
        <dbReference type="ARBA" id="ARBA00002489"/>
    </source>
</evidence>
<name>A0A2B7XP75_POLH7</name>
<dbReference type="Proteomes" id="UP000224634">
    <property type="component" value="Unassembled WGS sequence"/>
</dbReference>
<evidence type="ECO:0000256" key="7">
    <source>
        <dbReference type="RuleBase" id="RU367100"/>
    </source>
</evidence>
<dbReference type="OrthoDB" id="4096362at2759"/>
<evidence type="ECO:0000256" key="2">
    <source>
        <dbReference type="ARBA" id="ARBA00005550"/>
    </source>
</evidence>
<evidence type="ECO:0000256" key="3">
    <source>
        <dbReference type="ARBA" id="ARBA00021353"/>
    </source>
</evidence>
<keyword evidence="5 7" id="KW-1133">Transmembrane helix</keyword>
<feature type="region of interest" description="Disordered" evidence="8">
    <location>
        <begin position="111"/>
        <end position="138"/>
    </location>
</feature>
<proteinExistence type="inferred from homology"/>
<dbReference type="PANTHER" id="PTHR40021">
    <property type="entry name" value="DEFECT AT LOW TEMPERATURE PROTEIN 1"/>
    <property type="match status" value="1"/>
</dbReference>
<protein>
    <recommendedName>
        <fullName evidence="3 7">Defect at low temperature protein 1</fullName>
    </recommendedName>
</protein>
<comment type="similarity">
    <text evidence="2 7">Belongs to the DLT1 family.</text>
</comment>
<feature type="compositionally biased region" description="Basic and acidic residues" evidence="8">
    <location>
        <begin position="114"/>
        <end position="125"/>
    </location>
</feature>
<gene>
    <name evidence="7" type="primary">DLT1</name>
    <name evidence="9" type="ORF">AJ80_07454</name>
</gene>
<keyword evidence="4 7" id="KW-0812">Transmembrane</keyword>
<comment type="caution">
    <text evidence="9">The sequence shown here is derived from an EMBL/GenBank/DDBJ whole genome shotgun (WGS) entry which is preliminary data.</text>
</comment>
<feature type="compositionally biased region" description="Low complexity" evidence="8">
    <location>
        <begin position="348"/>
        <end position="366"/>
    </location>
</feature>
<evidence type="ECO:0000313" key="10">
    <source>
        <dbReference type="Proteomes" id="UP000224634"/>
    </source>
</evidence>
<evidence type="ECO:0000256" key="4">
    <source>
        <dbReference type="ARBA" id="ARBA00022692"/>
    </source>
</evidence>
<dbReference type="PANTHER" id="PTHR40021:SF1">
    <property type="entry name" value="DEFECT AT LOW TEMPERATURE PROTEIN 1"/>
    <property type="match status" value="1"/>
</dbReference>
<dbReference type="AlphaFoldDB" id="A0A2B7XP75"/>
<accession>A0A2B7XP75</accession>
<organism evidence="9 10">
    <name type="scientific">Polytolypa hystricis (strain UAMH7299)</name>
    <dbReference type="NCBI Taxonomy" id="1447883"/>
    <lineage>
        <taxon>Eukaryota</taxon>
        <taxon>Fungi</taxon>
        <taxon>Dikarya</taxon>
        <taxon>Ascomycota</taxon>
        <taxon>Pezizomycotina</taxon>
        <taxon>Eurotiomycetes</taxon>
        <taxon>Eurotiomycetidae</taxon>
        <taxon>Onygenales</taxon>
        <taxon>Onygenales incertae sedis</taxon>
        <taxon>Polytolypa</taxon>
    </lineage>
</organism>
<evidence type="ECO:0000313" key="9">
    <source>
        <dbReference type="EMBL" id="PGH10603.1"/>
    </source>
</evidence>
<evidence type="ECO:0000256" key="8">
    <source>
        <dbReference type="SAM" id="MobiDB-lite"/>
    </source>
</evidence>